<protein>
    <submittedName>
        <fullName evidence="3">Transcriptional regulator YheO</fullName>
    </submittedName>
</protein>
<comment type="caution">
    <text evidence="3">The sequence shown here is derived from an EMBL/GenBank/DDBJ whole genome shotgun (WGS) entry which is preliminary data.</text>
</comment>
<dbReference type="EMBL" id="JAUSTN010000003">
    <property type="protein sequence ID" value="MDQ0274684.1"/>
    <property type="molecule type" value="Genomic_DNA"/>
</dbReference>
<dbReference type="InterPro" id="IPR039446">
    <property type="entry name" value="DauR-like"/>
</dbReference>
<proteinExistence type="predicted"/>
<dbReference type="Pfam" id="PF13309">
    <property type="entry name" value="HTH_22"/>
    <property type="match status" value="1"/>
</dbReference>
<dbReference type="PANTHER" id="PTHR35568:SF1">
    <property type="entry name" value="TRANSCRIPTIONAL REGULATOR DAUR"/>
    <property type="match status" value="1"/>
</dbReference>
<evidence type="ECO:0000259" key="2">
    <source>
        <dbReference type="Pfam" id="PF13309"/>
    </source>
</evidence>
<dbReference type="Proteomes" id="UP001236559">
    <property type="component" value="Unassembled WGS sequence"/>
</dbReference>
<dbReference type="InterPro" id="IPR039445">
    <property type="entry name" value="DauR-like_HTH"/>
</dbReference>
<name>A0ABU0AV00_9FIRM</name>
<evidence type="ECO:0000313" key="3">
    <source>
        <dbReference type="EMBL" id="MDQ0274684.1"/>
    </source>
</evidence>
<dbReference type="Pfam" id="PF08348">
    <property type="entry name" value="PAS_6"/>
    <property type="match status" value="1"/>
</dbReference>
<gene>
    <name evidence="3" type="ORF">J2S72_000701</name>
</gene>
<sequence>MIEFTKRIKLNAKDKEILDSYKTVLEGLSDYLGNGFEFVLHSLDDLDNSVIKIINGFYTNREVGSPITNLALSMLTKFETDKSLNYISYFNKDKSGRRLKSTTIAIKGSENKLIGLLCINFYMDTSVMEFLNPYFYNQDDGPGHTESFVSEIDDVIISAINDAKLEVEKNPQISSTNVNKEIILRLNEKGIFNLKDSVIKVSKILHISKNTVYLHLRSIKK</sequence>
<accession>A0ABU0AV00</accession>
<reference evidence="3 4" key="1">
    <citation type="submission" date="2023-07" db="EMBL/GenBank/DDBJ databases">
        <title>Genomic Encyclopedia of Type Strains, Phase IV (KMG-IV): sequencing the most valuable type-strain genomes for metagenomic binning, comparative biology and taxonomic classification.</title>
        <authorList>
            <person name="Goeker M."/>
        </authorList>
    </citation>
    <scope>NUCLEOTIDE SEQUENCE [LARGE SCALE GENOMIC DNA]</scope>
    <source>
        <strain evidence="3 4">DSM 22616</strain>
    </source>
</reference>
<feature type="domain" description="YheO-like" evidence="1">
    <location>
        <begin position="18"/>
        <end position="125"/>
    </location>
</feature>
<evidence type="ECO:0000313" key="4">
    <source>
        <dbReference type="Proteomes" id="UP001236559"/>
    </source>
</evidence>
<dbReference type="InterPro" id="IPR013559">
    <property type="entry name" value="YheO"/>
</dbReference>
<organism evidence="3 4">
    <name type="scientific">Peptoniphilus koenoeneniae</name>
    <dbReference type="NCBI Taxonomy" id="507751"/>
    <lineage>
        <taxon>Bacteria</taxon>
        <taxon>Bacillati</taxon>
        <taxon>Bacillota</taxon>
        <taxon>Tissierellia</taxon>
        <taxon>Tissierellales</taxon>
        <taxon>Peptoniphilaceae</taxon>
        <taxon>Peptoniphilus</taxon>
    </lineage>
</organism>
<keyword evidence="4" id="KW-1185">Reference proteome</keyword>
<evidence type="ECO:0000259" key="1">
    <source>
        <dbReference type="Pfam" id="PF08348"/>
    </source>
</evidence>
<feature type="domain" description="Transcriptional regulator DauR-like HTH" evidence="2">
    <location>
        <begin position="158"/>
        <end position="217"/>
    </location>
</feature>
<dbReference type="PANTHER" id="PTHR35568">
    <property type="entry name" value="TRANSCRIPTIONAL REGULATOR DAUR"/>
    <property type="match status" value="1"/>
</dbReference>
<dbReference type="RefSeq" id="WP_023055837.1">
    <property type="nucleotide sequence ID" value="NZ_JAUSTN010000003.1"/>
</dbReference>